<evidence type="ECO:0000313" key="1">
    <source>
        <dbReference type="EMBL" id="GGZ82788.1"/>
    </source>
</evidence>
<proteinExistence type="predicted"/>
<dbReference type="Proteomes" id="UP000624183">
    <property type="component" value="Unassembled WGS sequence"/>
</dbReference>
<comment type="caution">
    <text evidence="1">The sequence shown here is derived from an EMBL/GenBank/DDBJ whole genome shotgun (WGS) entry which is preliminary data.</text>
</comment>
<name>A0ABQ3CBR6_9ACTN</name>
<reference evidence="2" key="1">
    <citation type="journal article" date="2019" name="Int. J. Syst. Evol. Microbiol.">
        <title>The Global Catalogue of Microorganisms (GCM) 10K type strain sequencing project: providing services to taxonomists for standard genome sequencing and annotation.</title>
        <authorList>
            <consortium name="The Broad Institute Genomics Platform"/>
            <consortium name="The Broad Institute Genome Sequencing Center for Infectious Disease"/>
            <person name="Wu L."/>
            <person name="Ma J."/>
        </authorList>
    </citation>
    <scope>NUCLEOTIDE SEQUENCE [LARGE SCALE GENOMIC DNA]</scope>
    <source>
        <strain evidence="2">JCM 4602</strain>
    </source>
</reference>
<gene>
    <name evidence="1" type="ORF">GCM10010328_66510</name>
</gene>
<dbReference type="EMBL" id="BMUW01000028">
    <property type="protein sequence ID" value="GGZ82788.1"/>
    <property type="molecule type" value="Genomic_DNA"/>
</dbReference>
<sequence>MILDVVRYDVEDIPVLAGATPADAATHPVPRYHCAFVSLCAPHTVLRVGTQPLCFQHGATQIAYIATKGSISRFWVAPRAHATEHTLQMFGADRNFVPIGTTHSVWDTSTEPIRFQYRSAEFFNESAECGLGYFRVLADARAADALSA</sequence>
<organism evidence="1 2">
    <name type="scientific">Streptomyces rubiginosohelvolus</name>
    <dbReference type="NCBI Taxonomy" id="67362"/>
    <lineage>
        <taxon>Bacteria</taxon>
        <taxon>Bacillati</taxon>
        <taxon>Actinomycetota</taxon>
        <taxon>Actinomycetes</taxon>
        <taxon>Kitasatosporales</taxon>
        <taxon>Streptomycetaceae</taxon>
        <taxon>Streptomyces</taxon>
    </lineage>
</organism>
<keyword evidence="2" id="KW-1185">Reference proteome</keyword>
<evidence type="ECO:0000313" key="2">
    <source>
        <dbReference type="Proteomes" id="UP000624183"/>
    </source>
</evidence>
<accession>A0ABQ3CBR6</accession>
<evidence type="ECO:0008006" key="3">
    <source>
        <dbReference type="Google" id="ProtNLM"/>
    </source>
</evidence>
<protein>
    <recommendedName>
        <fullName evidence="3">DUF427 domain-containing protein</fullName>
    </recommendedName>
</protein>